<name>A0A2K9P4F1_9FIRM</name>
<dbReference type="InterPro" id="IPR051201">
    <property type="entry name" value="Chloro_Bact_Ser_Proteases"/>
</dbReference>
<reference evidence="6 7" key="1">
    <citation type="submission" date="2017-04" db="EMBL/GenBank/DDBJ databases">
        <title>Monoglobus pectinilyticus 14 draft genome.</title>
        <authorList>
            <person name="Kim C."/>
            <person name="Rosendale D.I."/>
            <person name="Kelly W.J."/>
            <person name="Tannock G.W."/>
            <person name="Patchett M.L."/>
            <person name="Jordens J.Z."/>
        </authorList>
    </citation>
    <scope>NUCLEOTIDE SEQUENCE [LARGE SCALE GENOMIC DNA]</scope>
    <source>
        <strain evidence="6 7">14</strain>
    </source>
</reference>
<keyword evidence="4" id="KW-0472">Membrane</keyword>
<evidence type="ECO:0000256" key="4">
    <source>
        <dbReference type="SAM" id="Phobius"/>
    </source>
</evidence>
<feature type="compositionally biased region" description="Low complexity" evidence="3">
    <location>
        <begin position="234"/>
        <end position="245"/>
    </location>
</feature>
<protein>
    <submittedName>
        <fullName evidence="6">Serine protease, DegP/HtrA, do-like</fullName>
    </submittedName>
</protein>
<evidence type="ECO:0000313" key="7">
    <source>
        <dbReference type="Proteomes" id="UP000235589"/>
    </source>
</evidence>
<keyword evidence="7" id="KW-1185">Reference proteome</keyword>
<feature type="transmembrane region" description="Helical" evidence="4">
    <location>
        <begin position="178"/>
        <end position="199"/>
    </location>
</feature>
<dbReference type="Pfam" id="PF13180">
    <property type="entry name" value="PDZ_2"/>
    <property type="match status" value="1"/>
</dbReference>
<evidence type="ECO:0000256" key="1">
    <source>
        <dbReference type="ARBA" id="ARBA00022670"/>
    </source>
</evidence>
<dbReference type="InterPro" id="IPR009003">
    <property type="entry name" value="Peptidase_S1_PA"/>
</dbReference>
<feature type="compositionally biased region" description="Polar residues" evidence="3">
    <location>
        <begin position="18"/>
        <end position="43"/>
    </location>
</feature>
<dbReference type="PANTHER" id="PTHR43343">
    <property type="entry name" value="PEPTIDASE S12"/>
    <property type="match status" value="1"/>
</dbReference>
<evidence type="ECO:0000259" key="5">
    <source>
        <dbReference type="SMART" id="SM00228"/>
    </source>
</evidence>
<dbReference type="KEGG" id="mpec:B9O19_01999"/>
<keyword evidence="1 6" id="KW-0645">Protease</keyword>
<dbReference type="Proteomes" id="UP000235589">
    <property type="component" value="Chromosome"/>
</dbReference>
<dbReference type="PANTHER" id="PTHR43343:SF3">
    <property type="entry name" value="PROTEASE DO-LIKE 8, CHLOROPLASTIC"/>
    <property type="match status" value="1"/>
</dbReference>
<dbReference type="OrthoDB" id="9758917at2"/>
<dbReference type="GO" id="GO:0006508">
    <property type="term" value="P:proteolysis"/>
    <property type="evidence" value="ECO:0007669"/>
    <property type="project" value="UniProtKB-KW"/>
</dbReference>
<dbReference type="Pfam" id="PF13365">
    <property type="entry name" value="Trypsin_2"/>
    <property type="match status" value="1"/>
</dbReference>
<dbReference type="InterPro" id="IPR036034">
    <property type="entry name" value="PDZ_sf"/>
</dbReference>
<dbReference type="GeneID" id="98063375"/>
<dbReference type="CDD" id="cd06779">
    <property type="entry name" value="cpPDZ_Deg_HtrA-like"/>
    <property type="match status" value="1"/>
</dbReference>
<proteinExistence type="predicted"/>
<dbReference type="InterPro" id="IPR001940">
    <property type="entry name" value="Peptidase_S1C"/>
</dbReference>
<feature type="region of interest" description="Disordered" evidence="3">
    <location>
        <begin position="217"/>
        <end position="249"/>
    </location>
</feature>
<dbReference type="GO" id="GO:0004252">
    <property type="term" value="F:serine-type endopeptidase activity"/>
    <property type="evidence" value="ECO:0007669"/>
    <property type="project" value="InterPro"/>
</dbReference>
<evidence type="ECO:0000313" key="6">
    <source>
        <dbReference type="EMBL" id="AUO20143.1"/>
    </source>
</evidence>
<dbReference type="SMART" id="SM00228">
    <property type="entry name" value="PDZ"/>
    <property type="match status" value="1"/>
</dbReference>
<dbReference type="SUPFAM" id="SSF50156">
    <property type="entry name" value="PDZ domain-like"/>
    <property type="match status" value="1"/>
</dbReference>
<evidence type="ECO:0000256" key="3">
    <source>
        <dbReference type="SAM" id="MobiDB-lite"/>
    </source>
</evidence>
<feature type="compositionally biased region" description="Polar residues" evidence="3">
    <location>
        <begin position="128"/>
        <end position="138"/>
    </location>
</feature>
<evidence type="ECO:0000256" key="2">
    <source>
        <dbReference type="ARBA" id="ARBA00022801"/>
    </source>
</evidence>
<dbReference type="SUPFAM" id="SSF50494">
    <property type="entry name" value="Trypsin-like serine proteases"/>
    <property type="match status" value="1"/>
</dbReference>
<dbReference type="InterPro" id="IPR001478">
    <property type="entry name" value="PDZ"/>
</dbReference>
<dbReference type="Gene3D" id="2.30.42.10">
    <property type="match status" value="1"/>
</dbReference>
<feature type="compositionally biased region" description="Low complexity" evidence="3">
    <location>
        <begin position="75"/>
        <end position="93"/>
    </location>
</feature>
<dbReference type="RefSeq" id="WP_102366280.1">
    <property type="nucleotide sequence ID" value="NZ_CP020991.1"/>
</dbReference>
<feature type="domain" description="PDZ" evidence="5">
    <location>
        <begin position="458"/>
        <end position="537"/>
    </location>
</feature>
<keyword evidence="2" id="KW-0378">Hydrolase</keyword>
<keyword evidence="4" id="KW-1133">Transmembrane helix</keyword>
<feature type="compositionally biased region" description="Polar residues" evidence="3">
    <location>
        <begin position="50"/>
        <end position="60"/>
    </location>
</feature>
<accession>A0A2K9P4F1</accession>
<organism evidence="6 7">
    <name type="scientific">Monoglobus pectinilyticus</name>
    <dbReference type="NCBI Taxonomy" id="1981510"/>
    <lineage>
        <taxon>Bacteria</taxon>
        <taxon>Bacillati</taxon>
        <taxon>Bacillota</taxon>
        <taxon>Clostridia</taxon>
        <taxon>Monoglobales</taxon>
        <taxon>Monoglobaceae</taxon>
        <taxon>Monoglobus</taxon>
    </lineage>
</organism>
<dbReference type="EMBL" id="CP020991">
    <property type="protein sequence ID" value="AUO20143.1"/>
    <property type="molecule type" value="Genomic_DNA"/>
</dbReference>
<keyword evidence="4" id="KW-0812">Transmembrane</keyword>
<feature type="compositionally biased region" description="Basic and acidic residues" evidence="3">
    <location>
        <begin position="64"/>
        <end position="73"/>
    </location>
</feature>
<dbReference type="PRINTS" id="PR00834">
    <property type="entry name" value="PROTEASES2C"/>
</dbReference>
<gene>
    <name evidence="6" type="ORF">B9O19_01999</name>
</gene>
<sequence>MDEFKKEFDMTSGDGAENSGTEKSGTENSVTENNNDNSKSEQTAAFEMNEASTTQENIPSQAEAKIEISDKTENTASSTETASYSYSGSALGGNARESFNQNSQYSGTNYQNQNSQSQSANTSYNTQGSTSYQSGPYSNQAYNNGFNAAYKSNGNGNPGVPYNEHINKKKTDKKSVRYVAALLAAAVLNLAVLGGAFALGHSFGSKSGTATNKTTLSEQLKTDDGQSSGGSTGGATSTASTTGSKDTTEIAKEVGPAVVGIKSTVQGQMSLFGGYSTSEAQGSGIIISADGYIVTNNHVVADSSSVSVQLNTGSEYAAKVIGADDQTDLAVIKIEPTEELTVANLGDSTKVEVGETAIAIGNPMGLEFFGSVTQGIVSAVNRTVQVDNRTMNLIQTDAAINSGNSGGALVNSKGEVIGINAVKVTTTGVEGMGFAIPISEAKPIISDLLDYGYVKGRPVIGLSTRDVSAYMAQQYGWPQGAQIMSVTTDNARNAGLQQGDIITKIDDKTISKGSDLTEYKDTKSPGDTVKLEVYKYATGKTESVSVVLSEQIPE</sequence>
<feature type="region of interest" description="Disordered" evidence="3">
    <location>
        <begin position="1"/>
        <end position="138"/>
    </location>
</feature>
<dbReference type="AlphaFoldDB" id="A0A2K9P4F1"/>
<feature type="compositionally biased region" description="Low complexity" evidence="3">
    <location>
        <begin position="100"/>
        <end position="127"/>
    </location>
</feature>
<dbReference type="Gene3D" id="2.40.10.120">
    <property type="match status" value="1"/>
</dbReference>